<proteinExistence type="predicted"/>
<dbReference type="PROSITE" id="PS51707">
    <property type="entry name" value="CYTH"/>
    <property type="match status" value="1"/>
</dbReference>
<dbReference type="CDD" id="cd07890">
    <property type="entry name" value="CYTH-like_AC_IV-like"/>
    <property type="match status" value="1"/>
</dbReference>
<gene>
    <name evidence="2" type="primary">cyaB</name>
    <name evidence="2" type="ORF">H9968_04350</name>
</gene>
<protein>
    <submittedName>
        <fullName evidence="2">Class IV adenylate cyclase</fullName>
    </submittedName>
</protein>
<dbReference type="SUPFAM" id="SSF55154">
    <property type="entry name" value="CYTH-like phosphatases"/>
    <property type="match status" value="1"/>
</dbReference>
<feature type="domain" description="CYTH" evidence="1">
    <location>
        <begin position="1"/>
        <end position="181"/>
    </location>
</feature>
<dbReference type="EMBL" id="DXBR01000042">
    <property type="protein sequence ID" value="HIZ39147.1"/>
    <property type="molecule type" value="Genomic_DNA"/>
</dbReference>
<dbReference type="Gene3D" id="2.40.320.10">
    <property type="entry name" value="Hypothetical Protein Pfu-838710-001"/>
    <property type="match status" value="1"/>
</dbReference>
<evidence type="ECO:0000313" key="2">
    <source>
        <dbReference type="EMBL" id="HIZ39147.1"/>
    </source>
</evidence>
<accession>A0A9D2EKF4</accession>
<reference evidence="2" key="2">
    <citation type="submission" date="2021-04" db="EMBL/GenBank/DDBJ databases">
        <authorList>
            <person name="Gilroy R."/>
        </authorList>
    </citation>
    <scope>NUCLEOTIDE SEQUENCE</scope>
    <source>
        <strain evidence="2">CHK179-28034</strain>
    </source>
</reference>
<dbReference type="InterPro" id="IPR023577">
    <property type="entry name" value="CYTH_domain"/>
</dbReference>
<reference evidence="2" key="1">
    <citation type="journal article" date="2021" name="PeerJ">
        <title>Extensive microbial diversity within the chicken gut microbiome revealed by metagenomics and culture.</title>
        <authorList>
            <person name="Gilroy R."/>
            <person name="Ravi A."/>
            <person name="Getino M."/>
            <person name="Pursley I."/>
            <person name="Horton D.L."/>
            <person name="Alikhan N.F."/>
            <person name="Baker D."/>
            <person name="Gharbi K."/>
            <person name="Hall N."/>
            <person name="Watson M."/>
            <person name="Adriaenssens E.M."/>
            <person name="Foster-Nyarko E."/>
            <person name="Jarju S."/>
            <person name="Secka A."/>
            <person name="Antonio M."/>
            <person name="Oren A."/>
            <person name="Chaudhuri R.R."/>
            <person name="La Ragione R."/>
            <person name="Hildebrand F."/>
            <person name="Pallen M.J."/>
        </authorList>
    </citation>
    <scope>NUCLEOTIDE SEQUENCE</scope>
    <source>
        <strain evidence="2">CHK179-28034</strain>
    </source>
</reference>
<dbReference type="Pfam" id="PF01928">
    <property type="entry name" value="CYTH"/>
    <property type="match status" value="1"/>
</dbReference>
<dbReference type="NCBIfam" id="TIGR00318">
    <property type="entry name" value="cyaB"/>
    <property type="match status" value="1"/>
</dbReference>
<dbReference type="PANTHER" id="PTHR21028">
    <property type="entry name" value="SI:CH211-156B7.4"/>
    <property type="match status" value="1"/>
</dbReference>
<dbReference type="SMART" id="SM01118">
    <property type="entry name" value="CYTH"/>
    <property type="match status" value="1"/>
</dbReference>
<evidence type="ECO:0000313" key="3">
    <source>
        <dbReference type="Proteomes" id="UP000824049"/>
    </source>
</evidence>
<name>A0A9D2EKF4_9FIRM</name>
<sequence length="185" mass="21404">MIEVEVKLPVFRRPAIEQGLRRLGFIPGHLIKESDTYFTSDFHDFMGTDEALRIRESENLSTTHAVSFLTYKGPKLDSVSNTRKELETEVADGGVCRNILLSLGYRELAPVRKLRQYYHLENITACVDQVEGLGSFLELEMLVEQESERPDALKKIEAILHDLDCRMEDTTRYSYLFMLQKQQEK</sequence>
<evidence type="ECO:0000259" key="1">
    <source>
        <dbReference type="PROSITE" id="PS51707"/>
    </source>
</evidence>
<organism evidence="2 3">
    <name type="scientific">Candidatus Anaerobutyricum stercoris</name>
    <dbReference type="NCBI Taxonomy" id="2838457"/>
    <lineage>
        <taxon>Bacteria</taxon>
        <taxon>Bacillati</taxon>
        <taxon>Bacillota</taxon>
        <taxon>Clostridia</taxon>
        <taxon>Lachnospirales</taxon>
        <taxon>Lachnospiraceae</taxon>
        <taxon>Anaerobutyricum</taxon>
    </lineage>
</organism>
<dbReference type="AlphaFoldDB" id="A0A9D2EKF4"/>
<comment type="caution">
    <text evidence="2">The sequence shown here is derived from an EMBL/GenBank/DDBJ whole genome shotgun (WGS) entry which is preliminary data.</text>
</comment>
<dbReference type="InterPro" id="IPR033469">
    <property type="entry name" value="CYTH-like_dom_sf"/>
</dbReference>
<dbReference type="PANTHER" id="PTHR21028:SF2">
    <property type="entry name" value="CYTH DOMAIN-CONTAINING PROTEIN"/>
    <property type="match status" value="1"/>
</dbReference>
<dbReference type="InterPro" id="IPR008173">
    <property type="entry name" value="Adenylyl_cyclase_CyaB"/>
</dbReference>
<dbReference type="Proteomes" id="UP000824049">
    <property type="component" value="Unassembled WGS sequence"/>
</dbReference>